<dbReference type="NCBIfam" id="TIGR00621">
    <property type="entry name" value="ssb"/>
    <property type="match status" value="1"/>
</dbReference>
<dbReference type="InterPro" id="IPR000424">
    <property type="entry name" value="Primosome_PriB/ssb"/>
</dbReference>
<feature type="compositionally biased region" description="Basic and acidic residues" evidence="4">
    <location>
        <begin position="122"/>
        <end position="144"/>
    </location>
</feature>
<organism evidence="5 6">
    <name type="scientific">Isoptericola peretonis</name>
    <dbReference type="NCBI Taxonomy" id="2918523"/>
    <lineage>
        <taxon>Bacteria</taxon>
        <taxon>Bacillati</taxon>
        <taxon>Actinomycetota</taxon>
        <taxon>Actinomycetes</taxon>
        <taxon>Micrococcales</taxon>
        <taxon>Promicromonosporaceae</taxon>
        <taxon>Isoptericola</taxon>
    </lineage>
</organism>
<evidence type="ECO:0000313" key="5">
    <source>
        <dbReference type="EMBL" id="MCK9795750.1"/>
    </source>
</evidence>
<dbReference type="InterPro" id="IPR011344">
    <property type="entry name" value="ssDNA-bd"/>
</dbReference>
<dbReference type="InterPro" id="IPR012340">
    <property type="entry name" value="NA-bd_OB-fold"/>
</dbReference>
<reference evidence="5 6" key="1">
    <citation type="submission" date="2022-02" db="EMBL/GenBank/DDBJ databases">
        <title>The car tank lid bacteriome: a reservoir of bacteria with potential in bioremediation of fuel.</title>
        <authorList>
            <person name="Vidal-Verdu A."/>
            <person name="Gomez-Martinez D."/>
            <person name="Latorre-Perez A."/>
            <person name="Pereto J."/>
            <person name="Porcar M."/>
        </authorList>
    </citation>
    <scope>NUCLEOTIDE SEQUENCE [LARGE SCALE GENOMIC DNA]</scope>
    <source>
        <strain evidence="5 6">4D.3</strain>
    </source>
</reference>
<dbReference type="EMBL" id="JALQCY010000006">
    <property type="protein sequence ID" value="MCK9795750.1"/>
    <property type="molecule type" value="Genomic_DNA"/>
</dbReference>
<name>A0ABT0J8E3_9MICO</name>
<dbReference type="Pfam" id="PF00436">
    <property type="entry name" value="SSB"/>
    <property type="match status" value="1"/>
</dbReference>
<protein>
    <recommendedName>
        <fullName evidence="2 3">Single-stranded DNA-binding protein</fullName>
        <shortName evidence="2">SSB</shortName>
    </recommendedName>
</protein>
<dbReference type="RefSeq" id="WP_416345597.1">
    <property type="nucleotide sequence ID" value="NZ_JALQCY010000006.1"/>
</dbReference>
<dbReference type="GO" id="GO:0003677">
    <property type="term" value="F:DNA binding"/>
    <property type="evidence" value="ECO:0007669"/>
    <property type="project" value="UniProtKB-KW"/>
</dbReference>
<comment type="caution">
    <text evidence="2">Lacks conserved residue(s) required for the propagation of feature annotation.</text>
</comment>
<dbReference type="PANTHER" id="PTHR10302">
    <property type="entry name" value="SINGLE-STRANDED DNA-BINDING PROTEIN"/>
    <property type="match status" value="1"/>
</dbReference>
<dbReference type="Proteomes" id="UP001651050">
    <property type="component" value="Unassembled WGS sequence"/>
</dbReference>
<proteinExistence type="inferred from homology"/>
<feature type="region of interest" description="Disordered" evidence="4">
    <location>
        <begin position="122"/>
        <end position="173"/>
    </location>
</feature>
<comment type="subunit">
    <text evidence="2">Homotetramer.</text>
</comment>
<dbReference type="SUPFAM" id="SSF50249">
    <property type="entry name" value="Nucleic acid-binding proteins"/>
    <property type="match status" value="1"/>
</dbReference>
<dbReference type="CDD" id="cd04496">
    <property type="entry name" value="SSB_OBF"/>
    <property type="match status" value="1"/>
</dbReference>
<evidence type="ECO:0000256" key="4">
    <source>
        <dbReference type="SAM" id="MobiDB-lite"/>
    </source>
</evidence>
<evidence type="ECO:0000313" key="6">
    <source>
        <dbReference type="Proteomes" id="UP001651050"/>
    </source>
</evidence>
<evidence type="ECO:0000256" key="2">
    <source>
        <dbReference type="HAMAP-Rule" id="MF_00984"/>
    </source>
</evidence>
<keyword evidence="6" id="KW-1185">Reference proteome</keyword>
<dbReference type="Gene3D" id="2.40.50.140">
    <property type="entry name" value="Nucleic acid-binding proteins"/>
    <property type="match status" value="1"/>
</dbReference>
<comment type="caution">
    <text evidence="5">The sequence shown here is derived from an EMBL/GenBank/DDBJ whole genome shotgun (WGS) entry which is preliminary data.</text>
</comment>
<sequence>MNEVSITVGGFVGTKPTLNRSPNGVEWTTFRVASTRRVRDPRNGEWSDGQTLWFTVKSFRAGARNVAESLSQGDPVVVAGRLSTEEWVDKEGKDRWQLVIDANAVGPDATRGLARFTRVVDRADREADPEAGREPDRDAEREDLPEAADPWADPGARTPGADEEAEEPVPVGG</sequence>
<accession>A0ABT0J8E3</accession>
<dbReference type="PROSITE" id="PS50935">
    <property type="entry name" value="SSB"/>
    <property type="match status" value="1"/>
</dbReference>
<dbReference type="HAMAP" id="MF_00984">
    <property type="entry name" value="SSB"/>
    <property type="match status" value="1"/>
</dbReference>
<dbReference type="PANTHER" id="PTHR10302:SF27">
    <property type="entry name" value="SINGLE-STRANDED DNA-BINDING PROTEIN"/>
    <property type="match status" value="1"/>
</dbReference>
<evidence type="ECO:0000256" key="3">
    <source>
        <dbReference type="RuleBase" id="RU000524"/>
    </source>
</evidence>
<keyword evidence="1 2" id="KW-0238">DNA-binding</keyword>
<gene>
    <name evidence="5" type="ORF">M1843_18550</name>
</gene>
<evidence type="ECO:0000256" key="1">
    <source>
        <dbReference type="ARBA" id="ARBA00023125"/>
    </source>
</evidence>